<keyword evidence="2" id="KW-1185">Reference proteome</keyword>
<name>A0ACB8AT02_9AGAM</name>
<protein>
    <submittedName>
        <fullName evidence="1">Uncharacterized protein</fullName>
    </submittedName>
</protein>
<reference evidence="1" key="1">
    <citation type="journal article" date="2021" name="New Phytol.">
        <title>Evolutionary innovations through gain and loss of genes in the ectomycorrhizal Boletales.</title>
        <authorList>
            <person name="Wu G."/>
            <person name="Miyauchi S."/>
            <person name="Morin E."/>
            <person name="Kuo A."/>
            <person name="Drula E."/>
            <person name="Varga T."/>
            <person name="Kohler A."/>
            <person name="Feng B."/>
            <person name="Cao Y."/>
            <person name="Lipzen A."/>
            <person name="Daum C."/>
            <person name="Hundley H."/>
            <person name="Pangilinan J."/>
            <person name="Johnson J."/>
            <person name="Barry K."/>
            <person name="LaButti K."/>
            <person name="Ng V."/>
            <person name="Ahrendt S."/>
            <person name="Min B."/>
            <person name="Choi I.G."/>
            <person name="Park H."/>
            <person name="Plett J.M."/>
            <person name="Magnuson J."/>
            <person name="Spatafora J.W."/>
            <person name="Nagy L.G."/>
            <person name="Henrissat B."/>
            <person name="Grigoriev I.V."/>
            <person name="Yang Z.L."/>
            <person name="Xu J."/>
            <person name="Martin F.M."/>
        </authorList>
    </citation>
    <scope>NUCLEOTIDE SEQUENCE</scope>
    <source>
        <strain evidence="1">ATCC 28755</strain>
    </source>
</reference>
<comment type="caution">
    <text evidence="1">The sequence shown here is derived from an EMBL/GenBank/DDBJ whole genome shotgun (WGS) entry which is preliminary data.</text>
</comment>
<evidence type="ECO:0000313" key="2">
    <source>
        <dbReference type="Proteomes" id="UP000790377"/>
    </source>
</evidence>
<accession>A0ACB8AT02</accession>
<dbReference type="EMBL" id="MU267594">
    <property type="protein sequence ID" value="KAH7916069.1"/>
    <property type="molecule type" value="Genomic_DNA"/>
</dbReference>
<proteinExistence type="predicted"/>
<dbReference type="Proteomes" id="UP000790377">
    <property type="component" value="Unassembled WGS sequence"/>
</dbReference>
<evidence type="ECO:0000313" key="1">
    <source>
        <dbReference type="EMBL" id="KAH7916069.1"/>
    </source>
</evidence>
<sequence>MNVRTLQATYFARGIPAPLTATQLISLHLYLYRPRGEENSSDPLFGPYISALPRNFDGHPLTWLVEPAISIEENSLLETLPPSVYDALQQLHTRFLEDWTAVSEFMRTNSTTIEQLSIHANRDSQISLVDFVWAWLTVNTRCIYYRLKASKSDPDNLTMCPILDFANHTTVLPHITPVPTNADLWDAAPIKRLGDDFSFISPGDATIKAGEELYLTYGSHSNRTLFVEYGFVNQNFEDAVSKMNCEEAEGEVHVQDIVEQLISPDTPFGSIIKNVLCDEGYWGDWTLHALPKPAHPSYRLITALRLYHHAIAHHSVQEDILKPWRDVIMGLRENISGINEAQWRQSLVNICDTLIARAEPHIRVRSEREDKLWYSRISSNIETLWIEENAVAMTVKTSILRGEEF</sequence>
<organism evidence="1 2">
    <name type="scientific">Hygrophoropsis aurantiaca</name>
    <dbReference type="NCBI Taxonomy" id="72124"/>
    <lineage>
        <taxon>Eukaryota</taxon>
        <taxon>Fungi</taxon>
        <taxon>Dikarya</taxon>
        <taxon>Basidiomycota</taxon>
        <taxon>Agaricomycotina</taxon>
        <taxon>Agaricomycetes</taxon>
        <taxon>Agaricomycetidae</taxon>
        <taxon>Boletales</taxon>
        <taxon>Coniophorineae</taxon>
        <taxon>Hygrophoropsidaceae</taxon>
        <taxon>Hygrophoropsis</taxon>
    </lineage>
</organism>
<gene>
    <name evidence="1" type="ORF">BJ138DRAFT_1140602</name>
</gene>